<dbReference type="Proteomes" id="UP000306102">
    <property type="component" value="Unassembled WGS sequence"/>
</dbReference>
<evidence type="ECO:0000313" key="1">
    <source>
        <dbReference type="EMBL" id="THG03653.1"/>
    </source>
</evidence>
<comment type="caution">
    <text evidence="1">The sequence shown here is derived from an EMBL/GenBank/DDBJ whole genome shotgun (WGS) entry which is preliminary data.</text>
</comment>
<protein>
    <submittedName>
        <fullName evidence="1">Uncharacterized protein</fullName>
    </submittedName>
</protein>
<evidence type="ECO:0000313" key="2">
    <source>
        <dbReference type="Proteomes" id="UP000306102"/>
    </source>
</evidence>
<accession>A0A4S4DL53</accession>
<name>A0A4S4DL53_CAMSN</name>
<proteinExistence type="predicted"/>
<organism evidence="1 2">
    <name type="scientific">Camellia sinensis var. sinensis</name>
    <name type="common">China tea</name>
    <dbReference type="NCBI Taxonomy" id="542762"/>
    <lineage>
        <taxon>Eukaryota</taxon>
        <taxon>Viridiplantae</taxon>
        <taxon>Streptophyta</taxon>
        <taxon>Embryophyta</taxon>
        <taxon>Tracheophyta</taxon>
        <taxon>Spermatophyta</taxon>
        <taxon>Magnoliopsida</taxon>
        <taxon>eudicotyledons</taxon>
        <taxon>Gunneridae</taxon>
        <taxon>Pentapetalae</taxon>
        <taxon>asterids</taxon>
        <taxon>Ericales</taxon>
        <taxon>Theaceae</taxon>
        <taxon>Camellia</taxon>
    </lineage>
</organism>
<dbReference type="EMBL" id="SDRB02010908">
    <property type="protein sequence ID" value="THG03653.1"/>
    <property type="molecule type" value="Genomic_DNA"/>
</dbReference>
<sequence>MGAGDAPRSDVKWRLASLPIDSGRGPVRIGAEANARAVEKPGETPSPRLWLAVCTFGVLRYLRAPSIGLRAPYSARLETWTKEFDMCASQRVSKLLRLVNPKSRGKPDRERIHRELRKGIRLTFRNWDMTADGNVREFGDIGRGLGKSYLFYLTACPPWKRLSQRYSPAAGRAPHVA</sequence>
<dbReference type="AlphaFoldDB" id="A0A4S4DL53"/>
<gene>
    <name evidence="1" type="ORF">TEA_016033</name>
</gene>
<keyword evidence="2" id="KW-1185">Reference proteome</keyword>
<reference evidence="1 2" key="1">
    <citation type="journal article" date="2018" name="Proc. Natl. Acad. Sci. U.S.A.">
        <title>Draft genome sequence of Camellia sinensis var. sinensis provides insights into the evolution of the tea genome and tea quality.</title>
        <authorList>
            <person name="Wei C."/>
            <person name="Yang H."/>
            <person name="Wang S."/>
            <person name="Zhao J."/>
            <person name="Liu C."/>
            <person name="Gao L."/>
            <person name="Xia E."/>
            <person name="Lu Y."/>
            <person name="Tai Y."/>
            <person name="She G."/>
            <person name="Sun J."/>
            <person name="Cao H."/>
            <person name="Tong W."/>
            <person name="Gao Q."/>
            <person name="Li Y."/>
            <person name="Deng W."/>
            <person name="Jiang X."/>
            <person name="Wang W."/>
            <person name="Chen Q."/>
            <person name="Zhang S."/>
            <person name="Li H."/>
            <person name="Wu J."/>
            <person name="Wang P."/>
            <person name="Li P."/>
            <person name="Shi C."/>
            <person name="Zheng F."/>
            <person name="Jian J."/>
            <person name="Huang B."/>
            <person name="Shan D."/>
            <person name="Shi M."/>
            <person name="Fang C."/>
            <person name="Yue Y."/>
            <person name="Li F."/>
            <person name="Li D."/>
            <person name="Wei S."/>
            <person name="Han B."/>
            <person name="Jiang C."/>
            <person name="Yin Y."/>
            <person name="Xia T."/>
            <person name="Zhang Z."/>
            <person name="Bennetzen J.L."/>
            <person name="Zhao S."/>
            <person name="Wan X."/>
        </authorList>
    </citation>
    <scope>NUCLEOTIDE SEQUENCE [LARGE SCALE GENOMIC DNA]</scope>
    <source>
        <strain evidence="2">cv. Shuchazao</strain>
        <tissue evidence="1">Leaf</tissue>
    </source>
</reference>